<name>A0ABU7BLA8_9TELE</name>
<dbReference type="EMBL" id="JAHUTI010057286">
    <property type="protein sequence ID" value="MED6250345.1"/>
    <property type="molecule type" value="Genomic_DNA"/>
</dbReference>
<keyword evidence="2" id="KW-1185">Reference proteome</keyword>
<dbReference type="Proteomes" id="UP001345963">
    <property type="component" value="Unassembled WGS sequence"/>
</dbReference>
<evidence type="ECO:0000313" key="1">
    <source>
        <dbReference type="EMBL" id="MED6250345.1"/>
    </source>
</evidence>
<accession>A0ABU7BLA8</accession>
<gene>
    <name evidence="1" type="ORF">ATANTOWER_030338</name>
</gene>
<comment type="caution">
    <text evidence="1">The sequence shown here is derived from an EMBL/GenBank/DDBJ whole genome shotgun (WGS) entry which is preliminary data.</text>
</comment>
<evidence type="ECO:0008006" key="3">
    <source>
        <dbReference type="Google" id="ProtNLM"/>
    </source>
</evidence>
<evidence type="ECO:0000313" key="2">
    <source>
        <dbReference type="Proteomes" id="UP001345963"/>
    </source>
</evidence>
<sequence>MSPYIAAFIFPSILTSLSVPPAENHPHSMMPPPSCFTIGIGGNEWCLVSSKQDALHSPKGAFSSTSQRFSMGLRSGLCGGQSMCENDVSCSLNHSFTIRAP</sequence>
<organism evidence="1 2">
    <name type="scientific">Ataeniobius toweri</name>
    <dbReference type="NCBI Taxonomy" id="208326"/>
    <lineage>
        <taxon>Eukaryota</taxon>
        <taxon>Metazoa</taxon>
        <taxon>Chordata</taxon>
        <taxon>Craniata</taxon>
        <taxon>Vertebrata</taxon>
        <taxon>Euteleostomi</taxon>
        <taxon>Actinopterygii</taxon>
        <taxon>Neopterygii</taxon>
        <taxon>Teleostei</taxon>
        <taxon>Neoteleostei</taxon>
        <taxon>Acanthomorphata</taxon>
        <taxon>Ovalentaria</taxon>
        <taxon>Atherinomorphae</taxon>
        <taxon>Cyprinodontiformes</taxon>
        <taxon>Goodeidae</taxon>
        <taxon>Ataeniobius</taxon>
    </lineage>
</organism>
<proteinExistence type="predicted"/>
<protein>
    <recommendedName>
        <fullName evidence="3">Secreted protein</fullName>
    </recommendedName>
</protein>
<reference evidence="1 2" key="1">
    <citation type="submission" date="2021-07" db="EMBL/GenBank/DDBJ databases">
        <authorList>
            <person name="Palmer J.M."/>
        </authorList>
    </citation>
    <scope>NUCLEOTIDE SEQUENCE [LARGE SCALE GENOMIC DNA]</scope>
    <source>
        <strain evidence="1 2">AT_MEX2019</strain>
        <tissue evidence="1">Muscle</tissue>
    </source>
</reference>